<protein>
    <submittedName>
        <fullName evidence="1">Uncharacterized protein</fullName>
    </submittedName>
</protein>
<dbReference type="RefSeq" id="WP_169495703.1">
    <property type="nucleotide sequence ID" value="NZ_JABBFZ010000001.1"/>
</dbReference>
<evidence type="ECO:0000313" key="2">
    <source>
        <dbReference type="Proteomes" id="UP000583127"/>
    </source>
</evidence>
<keyword evidence="2" id="KW-1185">Reference proteome</keyword>
<accession>A0A7X9ZUR6</accession>
<sequence>MSTHLSKYSDTERYALDVLTRLHQGMRELAGTGGRLRVGSADEMRSYCMTVMHSIEVVRANDSLLLAFGRQRTTALSLSGPANVPGYVSVPEVLKFCRDDAQLRAAGMYALGEITANVIGLLADCEDVQPASGPRTLN</sequence>
<dbReference type="EMBL" id="JABBFZ010000001">
    <property type="protein sequence ID" value="NML29394.1"/>
    <property type="molecule type" value="Genomic_DNA"/>
</dbReference>
<reference evidence="1 2" key="1">
    <citation type="submission" date="2020-04" db="EMBL/GenBank/DDBJ databases">
        <title>Paraburkholderia sp. G-4-1-8 isolated from soil.</title>
        <authorList>
            <person name="Dahal R.H."/>
        </authorList>
    </citation>
    <scope>NUCLEOTIDE SEQUENCE [LARGE SCALE GENOMIC DNA]</scope>
    <source>
        <strain evidence="1 2">G-4-1-8</strain>
    </source>
</reference>
<organism evidence="1 2">
    <name type="scientific">Paraburkholderia antibiotica</name>
    <dbReference type="NCBI Taxonomy" id="2728839"/>
    <lineage>
        <taxon>Bacteria</taxon>
        <taxon>Pseudomonadati</taxon>
        <taxon>Pseudomonadota</taxon>
        <taxon>Betaproteobacteria</taxon>
        <taxon>Burkholderiales</taxon>
        <taxon>Burkholderiaceae</taxon>
        <taxon>Paraburkholderia</taxon>
    </lineage>
</organism>
<evidence type="ECO:0000313" key="1">
    <source>
        <dbReference type="EMBL" id="NML29394.1"/>
    </source>
</evidence>
<dbReference type="AlphaFoldDB" id="A0A7X9ZUR6"/>
<proteinExistence type="predicted"/>
<comment type="caution">
    <text evidence="1">The sequence shown here is derived from an EMBL/GenBank/DDBJ whole genome shotgun (WGS) entry which is preliminary data.</text>
</comment>
<name>A0A7X9ZUR6_9BURK</name>
<gene>
    <name evidence="1" type="ORF">HHL14_00870</name>
</gene>
<dbReference type="Proteomes" id="UP000583127">
    <property type="component" value="Unassembled WGS sequence"/>
</dbReference>